<organism evidence="10 11">
    <name type="scientific">Pyramidobacter porci</name>
    <dbReference type="NCBI Taxonomy" id="2605789"/>
    <lineage>
        <taxon>Bacteria</taxon>
        <taxon>Thermotogati</taxon>
        <taxon>Synergistota</taxon>
        <taxon>Synergistia</taxon>
        <taxon>Synergistales</taxon>
        <taxon>Dethiosulfovibrionaceae</taxon>
        <taxon>Pyramidobacter</taxon>
    </lineage>
</organism>
<dbReference type="InterPro" id="IPR027470">
    <property type="entry name" value="Cation_efflux_CTD"/>
</dbReference>
<name>A0A6L5YDR5_9BACT</name>
<feature type="domain" description="Cation efflux protein cytoplasmic" evidence="9">
    <location>
        <begin position="224"/>
        <end position="300"/>
    </location>
</feature>
<dbReference type="RefSeq" id="WP_154529365.1">
    <property type="nucleotide sequence ID" value="NZ_VUNH01000010.1"/>
</dbReference>
<comment type="caution">
    <text evidence="10">The sequence shown here is derived from an EMBL/GenBank/DDBJ whole genome shotgun (WGS) entry which is preliminary data.</text>
</comment>
<dbReference type="SUPFAM" id="SSF160240">
    <property type="entry name" value="Cation efflux protein cytoplasmic domain-like"/>
    <property type="match status" value="1"/>
</dbReference>
<dbReference type="GO" id="GO:0008324">
    <property type="term" value="F:monoatomic cation transmembrane transporter activity"/>
    <property type="evidence" value="ECO:0007669"/>
    <property type="project" value="InterPro"/>
</dbReference>
<comment type="similarity">
    <text evidence="2">Belongs to the cation diffusion facilitator (CDF) transporter (TC 2.A.4) family.</text>
</comment>
<feature type="domain" description="Cation efflux protein transmembrane" evidence="8">
    <location>
        <begin position="27"/>
        <end position="216"/>
    </location>
</feature>
<dbReference type="Pfam" id="PF01545">
    <property type="entry name" value="Cation_efflux"/>
    <property type="match status" value="1"/>
</dbReference>
<evidence type="ECO:0000313" key="10">
    <source>
        <dbReference type="EMBL" id="MST56285.1"/>
    </source>
</evidence>
<dbReference type="Proteomes" id="UP000473699">
    <property type="component" value="Unassembled WGS sequence"/>
</dbReference>
<dbReference type="SUPFAM" id="SSF161111">
    <property type="entry name" value="Cation efflux protein transmembrane domain-like"/>
    <property type="match status" value="1"/>
</dbReference>
<proteinExistence type="inferred from homology"/>
<dbReference type="InterPro" id="IPR058533">
    <property type="entry name" value="Cation_efflux_TM"/>
</dbReference>
<evidence type="ECO:0000259" key="9">
    <source>
        <dbReference type="Pfam" id="PF16916"/>
    </source>
</evidence>
<feature type="transmembrane region" description="Helical" evidence="7">
    <location>
        <begin position="88"/>
        <end position="109"/>
    </location>
</feature>
<dbReference type="FunFam" id="1.20.1510.10:FF:000006">
    <property type="entry name" value="Divalent cation efflux transporter"/>
    <property type="match status" value="1"/>
</dbReference>
<accession>A0A6L5YDR5</accession>
<protein>
    <submittedName>
        <fullName evidence="10">Cation transporter</fullName>
    </submittedName>
</protein>
<dbReference type="InterPro" id="IPR036837">
    <property type="entry name" value="Cation_efflux_CTD_sf"/>
</dbReference>
<keyword evidence="6 7" id="KW-0472">Membrane</keyword>
<keyword evidence="4 7" id="KW-0812">Transmembrane</keyword>
<dbReference type="EMBL" id="VUNH01000010">
    <property type="protein sequence ID" value="MST56285.1"/>
    <property type="molecule type" value="Genomic_DNA"/>
</dbReference>
<dbReference type="Gene3D" id="3.30.70.1350">
    <property type="entry name" value="Cation efflux protein, cytoplasmic domain"/>
    <property type="match status" value="1"/>
</dbReference>
<evidence type="ECO:0000256" key="3">
    <source>
        <dbReference type="ARBA" id="ARBA00022448"/>
    </source>
</evidence>
<dbReference type="PANTHER" id="PTHR43840">
    <property type="entry name" value="MITOCHONDRIAL METAL TRANSPORTER 1-RELATED"/>
    <property type="match status" value="1"/>
</dbReference>
<dbReference type="AlphaFoldDB" id="A0A6L5YDR5"/>
<dbReference type="Gene3D" id="1.20.1510.10">
    <property type="entry name" value="Cation efflux protein transmembrane domain"/>
    <property type="match status" value="1"/>
</dbReference>
<evidence type="ECO:0000256" key="5">
    <source>
        <dbReference type="ARBA" id="ARBA00022989"/>
    </source>
</evidence>
<dbReference type="PANTHER" id="PTHR43840:SF15">
    <property type="entry name" value="MITOCHONDRIAL METAL TRANSPORTER 1-RELATED"/>
    <property type="match status" value="1"/>
</dbReference>
<keyword evidence="3" id="KW-0813">Transport</keyword>
<evidence type="ECO:0000256" key="7">
    <source>
        <dbReference type="SAM" id="Phobius"/>
    </source>
</evidence>
<evidence type="ECO:0000256" key="2">
    <source>
        <dbReference type="ARBA" id="ARBA00008114"/>
    </source>
</evidence>
<keyword evidence="11" id="KW-1185">Reference proteome</keyword>
<dbReference type="GO" id="GO:0016020">
    <property type="term" value="C:membrane"/>
    <property type="evidence" value="ECO:0007669"/>
    <property type="project" value="UniProtKB-SubCell"/>
</dbReference>
<feature type="transmembrane region" description="Helical" evidence="7">
    <location>
        <begin position="129"/>
        <end position="150"/>
    </location>
</feature>
<evidence type="ECO:0000256" key="6">
    <source>
        <dbReference type="ARBA" id="ARBA00023136"/>
    </source>
</evidence>
<dbReference type="InterPro" id="IPR002524">
    <property type="entry name" value="Cation_efflux"/>
</dbReference>
<dbReference type="Pfam" id="PF16916">
    <property type="entry name" value="ZT_dimer"/>
    <property type="match status" value="1"/>
</dbReference>
<reference evidence="10 11" key="1">
    <citation type="submission" date="2019-08" db="EMBL/GenBank/DDBJ databases">
        <title>In-depth cultivation of the pig gut microbiome towards novel bacterial diversity and tailored functional studies.</title>
        <authorList>
            <person name="Wylensek D."/>
            <person name="Hitch T.C.A."/>
            <person name="Clavel T."/>
        </authorList>
    </citation>
    <scope>NUCLEOTIDE SEQUENCE [LARGE SCALE GENOMIC DNA]</scope>
    <source>
        <strain evidence="10 11">SM-530-WT-4B</strain>
    </source>
</reference>
<evidence type="ECO:0000256" key="1">
    <source>
        <dbReference type="ARBA" id="ARBA00004141"/>
    </source>
</evidence>
<dbReference type="InterPro" id="IPR050291">
    <property type="entry name" value="CDF_Transporter"/>
</dbReference>
<keyword evidence="5 7" id="KW-1133">Transmembrane helix</keyword>
<gene>
    <name evidence="10" type="ORF">FYJ74_09605</name>
</gene>
<sequence>MDREKRVGAPEKNQFEKIATRVSVVCGAGNLLLAAFKFASGAIGHSGAMISDAVHSTSDILGSVIVVAGVKASARPSDRSHPYGHERLECVAGLILGGILAAVGLLIGWGALEKIWSGAYRNMPQPGGIALFAAALSIAVKESMFWYTWLRARRIDSTALKAEAWHHRSDALSSVGALIGIGGARMGSPVLEPAASLVICLFIVKAAIDIFKDATDKMVDHACDEATERALRECVAAQAGVRRIDLMNTREFGSRVYVDIEIGVDGRCSLAAAHAVAERVHDAVETNFPQVKHVMVHVNPL</sequence>
<dbReference type="InterPro" id="IPR027469">
    <property type="entry name" value="Cation_efflux_TMD_sf"/>
</dbReference>
<comment type="subcellular location">
    <subcellularLocation>
        <location evidence="1">Membrane</location>
        <topology evidence="1">Multi-pass membrane protein</topology>
    </subcellularLocation>
</comment>
<evidence type="ECO:0000259" key="8">
    <source>
        <dbReference type="Pfam" id="PF01545"/>
    </source>
</evidence>
<evidence type="ECO:0000313" key="11">
    <source>
        <dbReference type="Proteomes" id="UP000473699"/>
    </source>
</evidence>
<evidence type="ECO:0000256" key="4">
    <source>
        <dbReference type="ARBA" id="ARBA00022692"/>
    </source>
</evidence>
<dbReference type="NCBIfam" id="TIGR01297">
    <property type="entry name" value="CDF"/>
    <property type="match status" value="1"/>
</dbReference>